<name>A0ACA9QMA4_9GLOM</name>
<dbReference type="Proteomes" id="UP000789366">
    <property type="component" value="Unassembled WGS sequence"/>
</dbReference>
<comment type="caution">
    <text evidence="1">The sequence shown here is derived from an EMBL/GenBank/DDBJ whole genome shotgun (WGS) entry which is preliminary data.</text>
</comment>
<feature type="non-terminal residue" evidence="1">
    <location>
        <position position="1"/>
    </location>
</feature>
<evidence type="ECO:0000313" key="2">
    <source>
        <dbReference type="Proteomes" id="UP000789366"/>
    </source>
</evidence>
<proteinExistence type="predicted"/>
<organism evidence="1 2">
    <name type="scientific">Cetraspora pellucida</name>
    <dbReference type="NCBI Taxonomy" id="1433469"/>
    <lineage>
        <taxon>Eukaryota</taxon>
        <taxon>Fungi</taxon>
        <taxon>Fungi incertae sedis</taxon>
        <taxon>Mucoromycota</taxon>
        <taxon>Glomeromycotina</taxon>
        <taxon>Glomeromycetes</taxon>
        <taxon>Diversisporales</taxon>
        <taxon>Gigasporaceae</taxon>
        <taxon>Cetraspora</taxon>
    </lineage>
</organism>
<feature type="non-terminal residue" evidence="1">
    <location>
        <position position="113"/>
    </location>
</feature>
<reference evidence="1" key="1">
    <citation type="submission" date="2021-06" db="EMBL/GenBank/DDBJ databases">
        <authorList>
            <person name="Kallberg Y."/>
            <person name="Tangrot J."/>
            <person name="Rosling A."/>
        </authorList>
    </citation>
    <scope>NUCLEOTIDE SEQUENCE</scope>
    <source>
        <strain evidence="1">28 12/20/2015</strain>
    </source>
</reference>
<sequence length="113" mass="12940">GVQCVDSAMEDIFTLHVHILSLSDDLPALAKVINRHVYFPLKPPTGMSGRRYNPKNLPLRTHDDYLRDAVAVECVDRKSYKREVQARAAFKAEDWLNWVVLYSLPLLQGHLPK</sequence>
<dbReference type="EMBL" id="CAJVPW010044392">
    <property type="protein sequence ID" value="CAG8753918.1"/>
    <property type="molecule type" value="Genomic_DNA"/>
</dbReference>
<accession>A0ACA9QMA4</accession>
<protein>
    <submittedName>
        <fullName evidence="1">729_t:CDS:1</fullName>
    </submittedName>
</protein>
<gene>
    <name evidence="1" type="ORF">SPELUC_LOCUS14671</name>
</gene>
<keyword evidence="2" id="KW-1185">Reference proteome</keyword>
<evidence type="ECO:0000313" key="1">
    <source>
        <dbReference type="EMBL" id="CAG8753918.1"/>
    </source>
</evidence>